<organism evidence="3">
    <name type="scientific">Anopheles braziliensis</name>
    <dbReference type="NCBI Taxonomy" id="58242"/>
    <lineage>
        <taxon>Eukaryota</taxon>
        <taxon>Metazoa</taxon>
        <taxon>Ecdysozoa</taxon>
        <taxon>Arthropoda</taxon>
        <taxon>Hexapoda</taxon>
        <taxon>Insecta</taxon>
        <taxon>Pterygota</taxon>
        <taxon>Neoptera</taxon>
        <taxon>Endopterygota</taxon>
        <taxon>Diptera</taxon>
        <taxon>Nematocera</taxon>
        <taxon>Culicoidea</taxon>
        <taxon>Culicidae</taxon>
        <taxon>Anophelinae</taxon>
        <taxon>Anopheles</taxon>
    </lineage>
</organism>
<sequence>MLMMILMVGLSVMITMAMIRFRGQRIASNQSTTTTTTTTMRKRDRVSASTTGALPGTPTNERHLAALYISFCLAHSGQMTSCSSVMKPRPTSDVLQMAQMKQSLCQWRSSNEMKRVPPMPVMGLVQEVHLFANSSPKHSAQYGFSSRLVKRWPASDTWQWVQVKHSRCHGSFLYVTPPLVMIFLHLMQRVAYFSS</sequence>
<feature type="signal peptide" evidence="2">
    <location>
        <begin position="1"/>
        <end position="17"/>
    </location>
</feature>
<evidence type="ECO:0000256" key="2">
    <source>
        <dbReference type="SAM" id="SignalP"/>
    </source>
</evidence>
<dbReference type="EMBL" id="GGFM01009052">
    <property type="protein sequence ID" value="MBW29803.1"/>
    <property type="molecule type" value="Transcribed_RNA"/>
</dbReference>
<dbReference type="AlphaFoldDB" id="A0A2M3ZMS3"/>
<reference evidence="3" key="1">
    <citation type="submission" date="2018-01" db="EMBL/GenBank/DDBJ databases">
        <title>An insight into the sialome of Amazonian anophelines.</title>
        <authorList>
            <person name="Ribeiro J.M."/>
            <person name="Scarpassa V."/>
            <person name="Calvo E."/>
        </authorList>
    </citation>
    <scope>NUCLEOTIDE SEQUENCE</scope>
    <source>
        <tissue evidence="3">Salivary glands</tissue>
    </source>
</reference>
<feature type="region of interest" description="Disordered" evidence="1">
    <location>
        <begin position="30"/>
        <end position="56"/>
    </location>
</feature>
<evidence type="ECO:0000313" key="3">
    <source>
        <dbReference type="EMBL" id="MBW29803.1"/>
    </source>
</evidence>
<keyword evidence="2" id="KW-0732">Signal</keyword>
<protein>
    <submittedName>
        <fullName evidence="3">Putative secreted peptide</fullName>
    </submittedName>
</protein>
<proteinExistence type="predicted"/>
<evidence type="ECO:0000256" key="1">
    <source>
        <dbReference type="SAM" id="MobiDB-lite"/>
    </source>
</evidence>
<accession>A0A2M3ZMS3</accession>
<feature type="chain" id="PRO_5014875941" evidence="2">
    <location>
        <begin position="18"/>
        <end position="195"/>
    </location>
</feature>
<name>A0A2M3ZMS3_9DIPT</name>